<feature type="domain" description="Glycosyltransferase subfamily 4-like N-terminal" evidence="4">
    <location>
        <begin position="13"/>
        <end position="173"/>
    </location>
</feature>
<evidence type="ECO:0000313" key="6">
    <source>
        <dbReference type="Proteomes" id="UP000199032"/>
    </source>
</evidence>
<organism evidence="5 6">
    <name type="scientific">Candidatus Nitrospira nitrosa</name>
    <dbReference type="NCBI Taxonomy" id="1742972"/>
    <lineage>
        <taxon>Bacteria</taxon>
        <taxon>Pseudomonadati</taxon>
        <taxon>Nitrospirota</taxon>
        <taxon>Nitrospiria</taxon>
        <taxon>Nitrospirales</taxon>
        <taxon>Nitrospiraceae</taxon>
        <taxon>Nitrospira</taxon>
    </lineage>
</organism>
<gene>
    <name evidence="5" type="ORF">COMA1_10709</name>
</gene>
<dbReference type="EMBL" id="CZQA01000001">
    <property type="protein sequence ID" value="CUS32594.1"/>
    <property type="molecule type" value="Genomic_DNA"/>
</dbReference>
<dbReference type="OrthoDB" id="9810929at2"/>
<proteinExistence type="predicted"/>
<dbReference type="InterPro" id="IPR001296">
    <property type="entry name" value="Glyco_trans_1"/>
</dbReference>
<keyword evidence="1 5" id="KW-0328">Glycosyltransferase</keyword>
<dbReference type="STRING" id="1742972.COMA1_10709"/>
<evidence type="ECO:0000256" key="1">
    <source>
        <dbReference type="ARBA" id="ARBA00022676"/>
    </source>
</evidence>
<evidence type="ECO:0000259" key="4">
    <source>
        <dbReference type="Pfam" id="PF13439"/>
    </source>
</evidence>
<dbReference type="EC" id="2.4.-.-" evidence="5"/>
<dbReference type="AlphaFoldDB" id="A0A0S4LBU8"/>
<dbReference type="RefSeq" id="WP_090743763.1">
    <property type="nucleotide sequence ID" value="NZ_CZQA01000001.1"/>
</dbReference>
<evidence type="ECO:0000259" key="3">
    <source>
        <dbReference type="Pfam" id="PF00534"/>
    </source>
</evidence>
<dbReference type="GO" id="GO:0016757">
    <property type="term" value="F:glycosyltransferase activity"/>
    <property type="evidence" value="ECO:0007669"/>
    <property type="project" value="UniProtKB-KW"/>
</dbReference>
<dbReference type="PANTHER" id="PTHR12526:SF510">
    <property type="entry name" value="D-INOSITOL 3-PHOSPHATE GLYCOSYLTRANSFERASE"/>
    <property type="match status" value="1"/>
</dbReference>
<dbReference type="SUPFAM" id="SSF53756">
    <property type="entry name" value="UDP-Glycosyltransferase/glycogen phosphorylase"/>
    <property type="match status" value="1"/>
</dbReference>
<evidence type="ECO:0000313" key="5">
    <source>
        <dbReference type="EMBL" id="CUS32594.1"/>
    </source>
</evidence>
<sequence length="384" mass="43079">MHILFLIRSLDCGGAERQLVVLARELHQRGHKVSVAVCYSGGPLEVDLKDASVRIIPLDKRGRWDVVGFLVRLIRAVRSERPDLLYAYIVDFMTVFVQPFLRSMKIVWSIRSSNMDYSRYDWLCGPSYALNCWLSKSADLIISNSYAGRRVRVADGYPAERIVVIPNGIDTNRFYPNVEARERIRTQWRVGEDEFLIGLVGRLDPMKDHETFLQAAMLLLQECNQVRFVCVGDGALEYKTALQDRAQKLGLSDHMMWVGRQSEMPHIYNALDLLVSSSSYGEGFANVLGEGMACGVPCVATDVGDSGLVIGDTGQLVPPKDPSALKAAMRQVLDAKPRASEIRHRIVEHFTLENLVLTTEQTLLALCHQPISKPVPSREHKPVC</sequence>
<dbReference type="InterPro" id="IPR028098">
    <property type="entry name" value="Glyco_trans_4-like_N"/>
</dbReference>
<name>A0A0S4LBU8_9BACT</name>
<evidence type="ECO:0000256" key="2">
    <source>
        <dbReference type="ARBA" id="ARBA00022679"/>
    </source>
</evidence>
<protein>
    <submittedName>
        <fullName evidence="5">Putative Lipopolysaccharide core biosynthesis glycosyltransferase</fullName>
        <ecNumber evidence="5">2.4.-.-</ecNumber>
    </submittedName>
</protein>
<dbReference type="Pfam" id="PF13439">
    <property type="entry name" value="Glyco_transf_4"/>
    <property type="match status" value="1"/>
</dbReference>
<keyword evidence="6" id="KW-1185">Reference proteome</keyword>
<dbReference type="Proteomes" id="UP000199032">
    <property type="component" value="Unassembled WGS sequence"/>
</dbReference>
<dbReference type="Gene3D" id="3.40.50.2000">
    <property type="entry name" value="Glycogen Phosphorylase B"/>
    <property type="match status" value="2"/>
</dbReference>
<dbReference type="Pfam" id="PF00534">
    <property type="entry name" value="Glycos_transf_1"/>
    <property type="match status" value="1"/>
</dbReference>
<reference evidence="5 6" key="1">
    <citation type="submission" date="2015-10" db="EMBL/GenBank/DDBJ databases">
        <authorList>
            <person name="Gilbert D.G."/>
        </authorList>
    </citation>
    <scope>NUCLEOTIDE SEQUENCE [LARGE SCALE GENOMIC DNA]</scope>
    <source>
        <strain evidence="5">COMA1</strain>
    </source>
</reference>
<feature type="domain" description="Glycosyl transferase family 1" evidence="3">
    <location>
        <begin position="181"/>
        <end position="344"/>
    </location>
</feature>
<keyword evidence="2 5" id="KW-0808">Transferase</keyword>
<accession>A0A0S4LBU8</accession>
<dbReference type="PANTHER" id="PTHR12526">
    <property type="entry name" value="GLYCOSYLTRANSFERASE"/>
    <property type="match status" value="1"/>
</dbReference>